<organism evidence="2 3">
    <name type="scientific">Leptomonas seymouri</name>
    <dbReference type="NCBI Taxonomy" id="5684"/>
    <lineage>
        <taxon>Eukaryota</taxon>
        <taxon>Discoba</taxon>
        <taxon>Euglenozoa</taxon>
        <taxon>Kinetoplastea</taxon>
        <taxon>Metakinetoplastina</taxon>
        <taxon>Trypanosomatida</taxon>
        <taxon>Trypanosomatidae</taxon>
        <taxon>Leishmaniinae</taxon>
        <taxon>Leptomonas</taxon>
    </lineage>
</organism>
<dbReference type="Proteomes" id="UP000038009">
    <property type="component" value="Unassembled WGS sequence"/>
</dbReference>
<feature type="compositionally biased region" description="Basic and acidic residues" evidence="1">
    <location>
        <begin position="960"/>
        <end position="972"/>
    </location>
</feature>
<dbReference type="PANTHER" id="PTHR35615">
    <property type="entry name" value="PRESENT IN THE OUTER MITOCHONDRIAL MEMBRANE PROTEOME 22-RELATED"/>
    <property type="match status" value="1"/>
</dbReference>
<evidence type="ECO:0000313" key="2">
    <source>
        <dbReference type="EMBL" id="KPI88096.1"/>
    </source>
</evidence>
<name>A0A0N0P6W2_LEPSE</name>
<dbReference type="InterPro" id="IPR036961">
    <property type="entry name" value="Kinesin_motor_dom_sf"/>
</dbReference>
<dbReference type="OrthoDB" id="273057at2759"/>
<feature type="compositionally biased region" description="Basic and acidic residues" evidence="1">
    <location>
        <begin position="58"/>
        <end position="124"/>
    </location>
</feature>
<reference evidence="2 3" key="1">
    <citation type="journal article" date="2015" name="PLoS Pathog.">
        <title>Leptomonas seymouri: Adaptations to the Dixenous Life Cycle Analyzed by Genome Sequencing, Transcriptome Profiling and Co-infection with Leishmania donovani.</title>
        <authorList>
            <person name="Kraeva N."/>
            <person name="Butenko A."/>
            <person name="Hlavacova J."/>
            <person name="Kostygov A."/>
            <person name="Myskova J."/>
            <person name="Grybchuk D."/>
            <person name="Lestinova T."/>
            <person name="Votypka J."/>
            <person name="Volf P."/>
            <person name="Opperdoes F."/>
            <person name="Flegontov P."/>
            <person name="Lukes J."/>
            <person name="Yurchenko V."/>
        </authorList>
    </citation>
    <scope>NUCLEOTIDE SEQUENCE [LARGE SCALE GENOMIC DNA]</scope>
    <source>
        <strain evidence="2 3">ATCC 30220</strain>
    </source>
</reference>
<keyword evidence="3" id="KW-1185">Reference proteome</keyword>
<dbReference type="EMBL" id="LJSK01000062">
    <property type="protein sequence ID" value="KPI88096.1"/>
    <property type="molecule type" value="Genomic_DNA"/>
</dbReference>
<feature type="compositionally biased region" description="Polar residues" evidence="1">
    <location>
        <begin position="895"/>
        <end position="906"/>
    </location>
</feature>
<evidence type="ECO:0000256" key="1">
    <source>
        <dbReference type="SAM" id="MobiDB-lite"/>
    </source>
</evidence>
<feature type="region of interest" description="Disordered" evidence="1">
    <location>
        <begin position="58"/>
        <end position="135"/>
    </location>
</feature>
<dbReference type="VEuPathDB" id="TriTrypDB:Lsey_0062_0140"/>
<dbReference type="Gene3D" id="3.40.850.10">
    <property type="entry name" value="Kinesin motor domain"/>
    <property type="match status" value="1"/>
</dbReference>
<comment type="caution">
    <text evidence="2">The sequence shown here is derived from an EMBL/GenBank/DDBJ whole genome shotgun (WGS) entry which is preliminary data.</text>
</comment>
<protein>
    <submittedName>
        <fullName evidence="2">Uncharacterized protein</fullName>
    </submittedName>
</protein>
<evidence type="ECO:0000313" key="3">
    <source>
        <dbReference type="Proteomes" id="UP000038009"/>
    </source>
</evidence>
<gene>
    <name evidence="2" type="ORF">ABL78_2826</name>
</gene>
<sequence length="1354" mass="144172">MMNLGDNIRSINGMWGVDCGYQVRSRQDPDLPAVAKVLQDDEVVDGRRLVTATKKMLEREAKAESGKPSKTVEEDVRESSKKEAAATDVKAAKSDAEKKEAARSEAKDDERKDNALSLGDKKNGTELSGAAEKATGDTEDYNAIQSIVVVDGAGGDRVKVEKAEPGQKVIIQNPAGKPVECKATDLLRGPEASLEKSTVLNMMALHVKSGHNVCLIAINTKATVTPLFTKAITAFFTGPLEGLGTESKWKAAFSATAISGPNKYRDLLKPDNAAPSDIAFGSNPIFGPCIMEAKLAELKEVGAVEKQVKETLEKKVDPQEILFLQAVVHIRRDKDLFLCSLNAFVLRAIDAAEGAAVLDDRRVPVPLMRTAIGGPTRTAVLVSVGGAEADAASESDVFRVVASILTKENLSARSGNVPRFIEYTNEQVAKIEKEMQNLSGEAKERNTHMVERMRTMANDAKELIANPDAAGKVYPIYLKGASGSAPAKDASAAAGARDVATSPHKSGAAAAASTNGSAHGPAGASAAAGSAADGAAAPDAAAATTAPPAAPPATPFSSIHRLVYMQDAKTASVSKVVEVVVDGVKKAYDVDECINSPHGAKPQSLQESMEVKRLSGILLSGHNIAVLGAECLSPTVPAEQMTWKYVKHLLAAVLTPPTPEMTNEVSLRMSVLHELDVVADLISGSTKQRRLDVAVSPLFGPLVHDSAAAKVRTPQEMLTTVDKALAQAASCLTKQGSLIVMTAVVKQILKGDVRVASVFAVSAADMSPSKGFMEHSPKILRSLFSCALGGPASTALLISASHKTKPSELAALLSTQRNVSFIKVQAPRSGSVKQFVQYSRDSLERLKKRASASAGVSEKERVANSMRRLEDSLKHSEELLAHPLTVEPRAYLQEVSDQSEAVSPMSNRVAEARASGHAVSPGSVLPSAAAATTSVQASSEIHGATPNQLQGDAKVQPQGEMKEKSAVEEQQKKSAGTPQEDVKENKPAAPGTTEEKSAMASNDKSNMRPVQFLAVVTQENRPGLQVKAGWSVVGSGNNLVVTDVEGPHNFEADEVVLRQNRNAPIVSTMLEELRTKFLEGQNVALITADTRGSTSSLEAVDRSVRGILSKLSPTSSLHMSFSALKDQANTVLDTINEEDSYKPMEVSTSPLFGPVVAGASFRKISTVEEFVRLMSTGLRKCGEGRACVVLQLLQVKMKPEEADVCVNSFLAIMCPGDIGVYRRALELPVKERGIFSLALGGSCHTVYVAGLTKSPADEGCLQLPRLAQALKASVHNLKPRDSSMKRFIMHTKGAVAQVQRNIQRATSAEEKAKMQVYLETVQNMVETSEAYLADPVDKVPPTYPLNNHPERREL</sequence>
<feature type="region of interest" description="Disordered" evidence="1">
    <location>
        <begin position="895"/>
        <end position="1006"/>
    </location>
</feature>
<dbReference type="OMA" id="ICGACIM"/>
<feature type="compositionally biased region" description="Low complexity" evidence="1">
    <location>
        <begin position="927"/>
        <end position="939"/>
    </location>
</feature>
<dbReference type="SUPFAM" id="SSF52540">
    <property type="entry name" value="P-loop containing nucleoside triphosphate hydrolases"/>
    <property type="match status" value="1"/>
</dbReference>
<proteinExistence type="predicted"/>
<feature type="region of interest" description="Disordered" evidence="1">
    <location>
        <begin position="505"/>
        <end position="528"/>
    </location>
</feature>
<dbReference type="InterPro" id="IPR027417">
    <property type="entry name" value="P-loop_NTPase"/>
</dbReference>
<accession>A0A0N0P6W2</accession>
<dbReference type="PANTHER" id="PTHR35615:SF6">
    <property type="entry name" value="KINESIN MOTOR DOMAIN-CONTAINING PROTEIN"/>
    <property type="match status" value="1"/>
</dbReference>